<dbReference type="OrthoDB" id="422086at2759"/>
<accession>A0A1B7NEK5</accession>
<dbReference type="AlphaFoldDB" id="A0A1B7NEK5"/>
<evidence type="ECO:0008006" key="3">
    <source>
        <dbReference type="Google" id="ProtNLM"/>
    </source>
</evidence>
<dbReference type="EMBL" id="KV448139">
    <property type="protein sequence ID" value="OAX43338.1"/>
    <property type="molecule type" value="Genomic_DNA"/>
</dbReference>
<organism evidence="1 2">
    <name type="scientific">Rhizopogon vinicolor AM-OR11-026</name>
    <dbReference type="NCBI Taxonomy" id="1314800"/>
    <lineage>
        <taxon>Eukaryota</taxon>
        <taxon>Fungi</taxon>
        <taxon>Dikarya</taxon>
        <taxon>Basidiomycota</taxon>
        <taxon>Agaricomycotina</taxon>
        <taxon>Agaricomycetes</taxon>
        <taxon>Agaricomycetidae</taxon>
        <taxon>Boletales</taxon>
        <taxon>Suillineae</taxon>
        <taxon>Rhizopogonaceae</taxon>
        <taxon>Rhizopogon</taxon>
    </lineage>
</organism>
<dbReference type="InParanoid" id="A0A1B7NEK5"/>
<sequence length="82" mass="9300">MQFIAVLILHGSRTLWFKASGALETIPGLELFVLVLLIKGIASAISPLLRISQEEEVVKSYFGVEWKRWAKEVRYRLIPGIC</sequence>
<evidence type="ECO:0000313" key="2">
    <source>
        <dbReference type="Proteomes" id="UP000092154"/>
    </source>
</evidence>
<reference evidence="1 2" key="1">
    <citation type="submission" date="2016-06" db="EMBL/GenBank/DDBJ databases">
        <title>Comparative genomics of the ectomycorrhizal sister species Rhizopogon vinicolor and Rhizopogon vesiculosus (Basidiomycota: Boletales) reveals a divergence of the mating type B locus.</title>
        <authorList>
            <consortium name="DOE Joint Genome Institute"/>
            <person name="Mujic A.B."/>
            <person name="Kuo A."/>
            <person name="Tritt A."/>
            <person name="Lipzen A."/>
            <person name="Chen C."/>
            <person name="Johnson J."/>
            <person name="Sharma A."/>
            <person name="Barry K."/>
            <person name="Grigoriev I.V."/>
            <person name="Spatafora J.W."/>
        </authorList>
    </citation>
    <scope>NUCLEOTIDE SEQUENCE [LARGE SCALE GENOMIC DNA]</scope>
    <source>
        <strain evidence="1 2">AM-OR11-026</strain>
    </source>
</reference>
<dbReference type="Gene3D" id="1.20.120.1630">
    <property type="match status" value="1"/>
</dbReference>
<keyword evidence="2" id="KW-1185">Reference proteome</keyword>
<gene>
    <name evidence="1" type="ORF">K503DRAFT_765903</name>
</gene>
<proteinExistence type="predicted"/>
<protein>
    <recommendedName>
        <fullName evidence="3">Protein-S-isoprenylcysteine O-methyltransferase</fullName>
    </recommendedName>
</protein>
<dbReference type="Proteomes" id="UP000092154">
    <property type="component" value="Unassembled WGS sequence"/>
</dbReference>
<evidence type="ECO:0000313" key="1">
    <source>
        <dbReference type="EMBL" id="OAX43338.1"/>
    </source>
</evidence>
<name>A0A1B7NEK5_9AGAM</name>